<dbReference type="GO" id="GO:0008713">
    <property type="term" value="F:ADP-heptose-lipopolysaccharide heptosyltransferase activity"/>
    <property type="evidence" value="ECO:0007669"/>
    <property type="project" value="TreeGrafter"/>
</dbReference>
<evidence type="ECO:0000256" key="1">
    <source>
        <dbReference type="ARBA" id="ARBA00022676"/>
    </source>
</evidence>
<dbReference type="SUPFAM" id="SSF53756">
    <property type="entry name" value="UDP-Glycosyltransferase/glycogen phosphorylase"/>
    <property type="match status" value="1"/>
</dbReference>
<organism evidence="3">
    <name type="scientific">uncultured Aureispira sp</name>
    <dbReference type="NCBI Taxonomy" id="1331704"/>
    <lineage>
        <taxon>Bacteria</taxon>
        <taxon>Pseudomonadati</taxon>
        <taxon>Bacteroidota</taxon>
        <taxon>Saprospiria</taxon>
        <taxon>Saprospirales</taxon>
        <taxon>Saprospiraceae</taxon>
        <taxon>Aureispira</taxon>
        <taxon>environmental samples</taxon>
    </lineage>
</organism>
<dbReference type="Pfam" id="PF01075">
    <property type="entry name" value="Glyco_transf_9"/>
    <property type="match status" value="1"/>
</dbReference>
<accession>A0A6S6TVK9</accession>
<keyword evidence="1 3" id="KW-0328">Glycosyltransferase</keyword>
<proteinExistence type="predicted"/>
<dbReference type="InterPro" id="IPR051199">
    <property type="entry name" value="LPS_LOS_Heptosyltrfase"/>
</dbReference>
<dbReference type="AlphaFoldDB" id="A0A6S6TVK9"/>
<dbReference type="Gene3D" id="3.40.50.2000">
    <property type="entry name" value="Glycogen Phosphorylase B"/>
    <property type="match status" value="2"/>
</dbReference>
<reference evidence="3" key="1">
    <citation type="submission" date="2020-01" db="EMBL/GenBank/DDBJ databases">
        <authorList>
            <person name="Meier V. D."/>
            <person name="Meier V D."/>
        </authorList>
    </citation>
    <scope>NUCLEOTIDE SEQUENCE</scope>
    <source>
        <strain evidence="3">HLG_WM_MAG_10</strain>
    </source>
</reference>
<evidence type="ECO:0000256" key="2">
    <source>
        <dbReference type="ARBA" id="ARBA00022679"/>
    </source>
</evidence>
<keyword evidence="2 3" id="KW-0808">Transferase</keyword>
<protein>
    <submittedName>
        <fullName evidence="3">ADP-heptose--lipooligosaccharide heptosyltransferase II (EC)</fullName>
        <ecNumber evidence="3">2.4.1.-</ecNumber>
    </submittedName>
</protein>
<dbReference type="EMBL" id="CACVAQ010000310">
    <property type="protein sequence ID" value="CAA6822157.1"/>
    <property type="molecule type" value="Genomic_DNA"/>
</dbReference>
<gene>
    <name evidence="3" type="ORF">HELGO_WM46077</name>
</gene>
<sequence length="332" mass="37586">MQKILLLRFSSIGDIVLTSPVVRCLKTQLESIEIHYLTKKTFASILEANPYIDKVYTFDKVKNPLKGVVNELKKEEYDLIVDLHKNIRSWYVSKKLGIRTLTFKKLNPQKWLLTQFKINWMPEVHIVDRYLDTVSSLNVTNDGQGLDYNIPSSDYIDPSSIDPRLKSQQYLVFVIGAAHATKRLPPSKIKSICRLLKEAFIVLIGGKGDIEAAKHIESAGAHVMNTCGQFNLHQSASIVDQARLVIAHDTGFMHIAAALKRPIVSIWGNTVPQFGMYPYLPADDANFRMIEHPNLACRPCSKIGYPKCPKGHFNCMNQLEEAAIVQTIQEFF</sequence>
<evidence type="ECO:0000313" key="3">
    <source>
        <dbReference type="EMBL" id="CAA6822157.1"/>
    </source>
</evidence>
<dbReference type="GO" id="GO:0009244">
    <property type="term" value="P:lipopolysaccharide core region biosynthetic process"/>
    <property type="evidence" value="ECO:0007669"/>
    <property type="project" value="TreeGrafter"/>
</dbReference>
<dbReference type="PANTHER" id="PTHR30160:SF1">
    <property type="entry name" value="LIPOPOLYSACCHARIDE 1,2-N-ACETYLGLUCOSAMINETRANSFERASE-RELATED"/>
    <property type="match status" value="1"/>
</dbReference>
<name>A0A6S6TVK9_9BACT</name>
<dbReference type="InterPro" id="IPR002201">
    <property type="entry name" value="Glyco_trans_9"/>
</dbReference>
<dbReference type="CDD" id="cd03789">
    <property type="entry name" value="GT9_LPS_heptosyltransferase"/>
    <property type="match status" value="1"/>
</dbReference>
<dbReference type="GO" id="GO:0005829">
    <property type="term" value="C:cytosol"/>
    <property type="evidence" value="ECO:0007669"/>
    <property type="project" value="TreeGrafter"/>
</dbReference>
<dbReference type="EC" id="2.4.1.-" evidence="3"/>
<dbReference type="PANTHER" id="PTHR30160">
    <property type="entry name" value="TETRAACYLDISACCHARIDE 4'-KINASE-RELATED"/>
    <property type="match status" value="1"/>
</dbReference>